<sequence length="43" mass="5192">MYCLPVLLFLNLRLFNAKTYRNLHFINANSADYFKKFNPNHTQ</sequence>
<dbReference type="STRING" id="1433126.BN938_1786"/>
<keyword evidence="2" id="KW-1185">Reference proteome</keyword>
<proteinExistence type="predicted"/>
<evidence type="ECO:0000313" key="2">
    <source>
        <dbReference type="Proteomes" id="UP000027616"/>
    </source>
</evidence>
<name>A0A060R8L4_9BACT</name>
<dbReference type="KEGG" id="rbc:BN938_1786"/>
<evidence type="ECO:0000313" key="1">
    <source>
        <dbReference type="EMBL" id="CDN31866.1"/>
    </source>
</evidence>
<dbReference type="HOGENOM" id="CLU_3236201_0_0_10"/>
<dbReference type="AlphaFoldDB" id="A0A060R8L4"/>
<dbReference type="EMBL" id="HG934468">
    <property type="protein sequence ID" value="CDN31866.1"/>
    <property type="molecule type" value="Genomic_DNA"/>
</dbReference>
<protein>
    <submittedName>
        <fullName evidence="1">Uncharacterized protein</fullName>
    </submittedName>
</protein>
<gene>
    <name evidence="1" type="ORF">BN938_1786</name>
</gene>
<reference evidence="1 2" key="1">
    <citation type="journal article" date="2015" name="Genome Announc.">
        <title>Complete Genome Sequence of the Novel Leech Symbiont Mucinivorans hirudinis M3T.</title>
        <authorList>
            <person name="Nelson M.C."/>
            <person name="Bomar L."/>
            <person name="Graf J."/>
        </authorList>
    </citation>
    <scope>NUCLEOTIDE SEQUENCE [LARGE SCALE GENOMIC DNA]</scope>
    <source>
        <strain evidence="2">M3</strain>
    </source>
</reference>
<organism evidence="1 2">
    <name type="scientific">Mucinivorans hirudinis</name>
    <dbReference type="NCBI Taxonomy" id="1433126"/>
    <lineage>
        <taxon>Bacteria</taxon>
        <taxon>Pseudomonadati</taxon>
        <taxon>Bacteroidota</taxon>
        <taxon>Bacteroidia</taxon>
        <taxon>Bacteroidales</taxon>
        <taxon>Rikenellaceae</taxon>
        <taxon>Mucinivorans</taxon>
    </lineage>
</organism>
<dbReference type="Proteomes" id="UP000027616">
    <property type="component" value="Chromosome I"/>
</dbReference>
<accession>A0A060R8L4</accession>